<organism evidence="4">
    <name type="scientific">Soboliphyme baturini</name>
    <dbReference type="NCBI Taxonomy" id="241478"/>
    <lineage>
        <taxon>Eukaryota</taxon>
        <taxon>Metazoa</taxon>
        <taxon>Ecdysozoa</taxon>
        <taxon>Nematoda</taxon>
        <taxon>Enoplea</taxon>
        <taxon>Dorylaimia</taxon>
        <taxon>Dioctophymatida</taxon>
        <taxon>Dioctophymatoidea</taxon>
        <taxon>Soboliphymatidae</taxon>
        <taxon>Soboliphyme</taxon>
    </lineage>
</organism>
<accession>A0A183J5R4</accession>
<protein>
    <submittedName>
        <fullName evidence="4">Reverse transcriptase domain-containing protein</fullName>
    </submittedName>
</protein>
<reference evidence="2 3" key="2">
    <citation type="submission" date="2018-11" db="EMBL/GenBank/DDBJ databases">
        <authorList>
            <consortium name="Pathogen Informatics"/>
        </authorList>
    </citation>
    <scope>NUCLEOTIDE SEQUENCE [LARGE SCALE GENOMIC DNA]</scope>
</reference>
<feature type="compositionally biased region" description="Gly residues" evidence="1">
    <location>
        <begin position="211"/>
        <end position="220"/>
    </location>
</feature>
<sequence>VFILHSGGAKHVIGVVLVIEQPFDRSLVRNAATPNTSSTRVAESYAIDVSNRHRALGFLDSIEVENILNNLTRAADKLICLKWNKEQAAFTDVAYADDITLLDTSLAFIPRILSALNEISIKLGLEIFGTLSQRTELPLYQTCILPVLLYGDYCPSGETWTVLKVVSNHLQTFHMWRRFLSNGWHDFIRNVAVVEITSIPDWRHNRSAQNGEGGLPGGGPEAEHGSRGRGPPIPGQ</sequence>
<reference evidence="4" key="1">
    <citation type="submission" date="2016-06" db="UniProtKB">
        <authorList>
            <consortium name="WormBaseParasite"/>
        </authorList>
    </citation>
    <scope>IDENTIFICATION</scope>
</reference>
<evidence type="ECO:0000313" key="4">
    <source>
        <dbReference type="WBParaSite" id="SBAD_0001159501-mRNA-1"/>
    </source>
</evidence>
<evidence type="ECO:0000256" key="1">
    <source>
        <dbReference type="SAM" id="MobiDB-lite"/>
    </source>
</evidence>
<feature type="region of interest" description="Disordered" evidence="1">
    <location>
        <begin position="204"/>
        <end position="236"/>
    </location>
</feature>
<keyword evidence="3" id="KW-1185">Reference proteome</keyword>
<gene>
    <name evidence="2" type="ORF">SBAD_LOCUS11212</name>
</gene>
<dbReference type="AlphaFoldDB" id="A0A183J5R4"/>
<proteinExistence type="predicted"/>
<evidence type="ECO:0000313" key="3">
    <source>
        <dbReference type="Proteomes" id="UP000270296"/>
    </source>
</evidence>
<dbReference type="WBParaSite" id="SBAD_0001159501-mRNA-1">
    <property type="protein sequence ID" value="SBAD_0001159501-mRNA-1"/>
    <property type="gene ID" value="SBAD_0001159501"/>
</dbReference>
<evidence type="ECO:0000313" key="2">
    <source>
        <dbReference type="EMBL" id="VDP37997.1"/>
    </source>
</evidence>
<dbReference type="EMBL" id="UZAM01015252">
    <property type="protein sequence ID" value="VDP37997.1"/>
    <property type="molecule type" value="Genomic_DNA"/>
</dbReference>
<name>A0A183J5R4_9BILA</name>
<dbReference type="Proteomes" id="UP000270296">
    <property type="component" value="Unassembled WGS sequence"/>
</dbReference>